<name>A0A182JCE9_ANOAO</name>
<feature type="region of interest" description="Disordered" evidence="1">
    <location>
        <begin position="185"/>
        <end position="208"/>
    </location>
</feature>
<protein>
    <submittedName>
        <fullName evidence="3">Uncharacterized protein</fullName>
    </submittedName>
</protein>
<accession>A0A182JCE9</accession>
<feature type="compositionally biased region" description="Polar residues" evidence="1">
    <location>
        <begin position="189"/>
        <end position="208"/>
    </location>
</feature>
<feature type="chain" id="PRO_5043612976" evidence="2">
    <location>
        <begin position="21"/>
        <end position="208"/>
    </location>
</feature>
<evidence type="ECO:0000256" key="2">
    <source>
        <dbReference type="SAM" id="SignalP"/>
    </source>
</evidence>
<feature type="compositionally biased region" description="Basic residues" evidence="1">
    <location>
        <begin position="144"/>
        <end position="156"/>
    </location>
</feature>
<evidence type="ECO:0000256" key="1">
    <source>
        <dbReference type="SAM" id="MobiDB-lite"/>
    </source>
</evidence>
<proteinExistence type="predicted"/>
<evidence type="ECO:0000313" key="3">
    <source>
        <dbReference type="EnsemblMetazoa" id="AATE015463-PA.1"/>
    </source>
</evidence>
<feature type="region of interest" description="Disordered" evidence="1">
    <location>
        <begin position="143"/>
        <end position="163"/>
    </location>
</feature>
<feature type="signal peptide" evidence="2">
    <location>
        <begin position="1"/>
        <end position="20"/>
    </location>
</feature>
<sequence length="208" mass="23150">MMEICESVRLFLTLFGLTLSKTARVDDSSSSRRSSSIVSFASSRSTSETLVFISSISFRISRSSCSMLHHRAPALRRFTLLPVGLPRTVDHLPRSESDRTYRAQRNACLCEGGRQPVAHYNNNNNNNSNNSLPFRRSLCNHLTKTPKQKKTGKRNPRPLPFRFHPNAAEMTVMIAVDGGAWGKSCGVRQHSQSDSLRSNQRAGNATGQ</sequence>
<organism evidence="3">
    <name type="scientific">Anopheles atroparvus</name>
    <name type="common">European mosquito</name>
    <dbReference type="NCBI Taxonomy" id="41427"/>
    <lineage>
        <taxon>Eukaryota</taxon>
        <taxon>Metazoa</taxon>
        <taxon>Ecdysozoa</taxon>
        <taxon>Arthropoda</taxon>
        <taxon>Hexapoda</taxon>
        <taxon>Insecta</taxon>
        <taxon>Pterygota</taxon>
        <taxon>Neoptera</taxon>
        <taxon>Endopterygota</taxon>
        <taxon>Diptera</taxon>
        <taxon>Nematocera</taxon>
        <taxon>Culicoidea</taxon>
        <taxon>Culicidae</taxon>
        <taxon>Anophelinae</taxon>
        <taxon>Anopheles</taxon>
    </lineage>
</organism>
<keyword evidence="2" id="KW-0732">Signal</keyword>
<dbReference type="AlphaFoldDB" id="A0A182JCE9"/>
<reference evidence="3" key="1">
    <citation type="submission" date="2022-08" db="UniProtKB">
        <authorList>
            <consortium name="EnsemblMetazoa"/>
        </authorList>
    </citation>
    <scope>IDENTIFICATION</scope>
    <source>
        <strain evidence="3">EBRO</strain>
    </source>
</reference>
<dbReference type="VEuPathDB" id="VectorBase:AATE015463"/>
<dbReference type="EnsemblMetazoa" id="AATE015463-RA">
    <property type="protein sequence ID" value="AATE015463-PA.1"/>
    <property type="gene ID" value="AATE015463"/>
</dbReference>